<feature type="transmembrane region" description="Helical" evidence="1">
    <location>
        <begin position="7"/>
        <end position="27"/>
    </location>
</feature>
<evidence type="ECO:0000313" key="2">
    <source>
        <dbReference type="EMBL" id="EPG75798.1"/>
    </source>
</evidence>
<keyword evidence="1" id="KW-0812">Transmembrane</keyword>
<accession>S3V2X2</accession>
<dbReference type="STRING" id="1193011.LEP1GSC058_0385"/>
<reference evidence="2" key="1">
    <citation type="submission" date="2013-04" db="EMBL/GenBank/DDBJ databases">
        <authorList>
            <person name="Harkins D.M."/>
            <person name="Durkin A.S."/>
            <person name="Selengut J.D."/>
            <person name="Sanka R."/>
            <person name="DePew J."/>
            <person name="Purushe J."/>
            <person name="Ahmed A."/>
            <person name="van der Linden H."/>
            <person name="Goris M.G.A."/>
            <person name="Hartskeerl R.A."/>
            <person name="Vinetz J.M."/>
            <person name="Sutton G.G."/>
            <person name="Nelson W.C."/>
            <person name="Fouts D.E."/>
        </authorList>
    </citation>
    <scope>NUCLEOTIDE SEQUENCE [LARGE SCALE GENOMIC DNA]</scope>
    <source>
        <strain evidence="2">BUT 6</strain>
    </source>
</reference>
<dbReference type="EMBL" id="AKWZ02000002">
    <property type="protein sequence ID" value="EPG75798.1"/>
    <property type="molecule type" value="Genomic_DNA"/>
</dbReference>
<proteinExistence type="predicted"/>
<dbReference type="AlphaFoldDB" id="S3V2X2"/>
<protein>
    <submittedName>
        <fullName evidence="2">Uncharacterized protein</fullName>
    </submittedName>
</protein>
<gene>
    <name evidence="2" type="ORF">LEP1GSC058_0385</name>
</gene>
<keyword evidence="3" id="KW-1185">Reference proteome</keyword>
<evidence type="ECO:0000256" key="1">
    <source>
        <dbReference type="SAM" id="Phobius"/>
    </source>
</evidence>
<name>S3V2X2_9LEPT</name>
<comment type="caution">
    <text evidence="2">The sequence shown here is derived from an EMBL/GenBank/DDBJ whole genome shotgun (WGS) entry which is preliminary data.</text>
</comment>
<organism evidence="2 3">
    <name type="scientific">Leptospira fainei serovar Hurstbridge str. BUT 6</name>
    <dbReference type="NCBI Taxonomy" id="1193011"/>
    <lineage>
        <taxon>Bacteria</taxon>
        <taxon>Pseudomonadati</taxon>
        <taxon>Spirochaetota</taxon>
        <taxon>Spirochaetia</taxon>
        <taxon>Leptospirales</taxon>
        <taxon>Leptospiraceae</taxon>
        <taxon>Leptospira</taxon>
    </lineage>
</organism>
<sequence length="39" mass="4528">MIQIYSLLINLQLFFLYPILFLGKFLVHSGILSPNSLFI</sequence>
<keyword evidence="1" id="KW-1133">Transmembrane helix</keyword>
<keyword evidence="1" id="KW-0472">Membrane</keyword>
<dbReference type="Proteomes" id="UP000014540">
    <property type="component" value="Unassembled WGS sequence"/>
</dbReference>
<evidence type="ECO:0000313" key="3">
    <source>
        <dbReference type="Proteomes" id="UP000014540"/>
    </source>
</evidence>